<dbReference type="AlphaFoldDB" id="R0GL70"/>
<protein>
    <submittedName>
        <fullName evidence="1">Uncharacterized protein</fullName>
    </submittedName>
</protein>
<keyword evidence="2" id="KW-1185">Reference proteome</keyword>
<evidence type="ECO:0000313" key="2">
    <source>
        <dbReference type="Proteomes" id="UP000029121"/>
    </source>
</evidence>
<accession>R0GL70</accession>
<dbReference type="EMBL" id="KB870811">
    <property type="protein sequence ID" value="EOA17629.1"/>
    <property type="molecule type" value="Genomic_DNA"/>
</dbReference>
<name>R0GL70_9BRAS</name>
<sequence length="135" mass="14576">MAPPKVINASGNPPHLLTTISASRRIVGDPKRSFLPTLSQKSSHAYCFSRKSTLNLQSAPITLHNAIDRVVNISLHLLSLLGRGTPVFCKSISSQASSSNNKNLFSFKALNIFKALCSPVSFSPQDKPNWAPTAC</sequence>
<gene>
    <name evidence="1" type="ORF">CARUB_v10005994mg</name>
</gene>
<dbReference type="Proteomes" id="UP000029121">
    <property type="component" value="Unassembled WGS sequence"/>
</dbReference>
<proteinExistence type="predicted"/>
<reference evidence="2" key="1">
    <citation type="journal article" date="2013" name="Nat. Genet.">
        <title>The Capsella rubella genome and the genomic consequences of rapid mating system evolution.</title>
        <authorList>
            <person name="Slotte T."/>
            <person name="Hazzouri K.M."/>
            <person name="Agren J.A."/>
            <person name="Koenig D."/>
            <person name="Maumus F."/>
            <person name="Guo Y.L."/>
            <person name="Steige K."/>
            <person name="Platts A.E."/>
            <person name="Escobar J.S."/>
            <person name="Newman L.K."/>
            <person name="Wang W."/>
            <person name="Mandakova T."/>
            <person name="Vello E."/>
            <person name="Smith L.M."/>
            <person name="Henz S.R."/>
            <person name="Steffen J."/>
            <person name="Takuno S."/>
            <person name="Brandvain Y."/>
            <person name="Coop G."/>
            <person name="Andolfatto P."/>
            <person name="Hu T.T."/>
            <person name="Blanchette M."/>
            <person name="Clark R.M."/>
            <person name="Quesneville H."/>
            <person name="Nordborg M."/>
            <person name="Gaut B.S."/>
            <person name="Lysak M.A."/>
            <person name="Jenkins J."/>
            <person name="Grimwood J."/>
            <person name="Chapman J."/>
            <person name="Prochnik S."/>
            <person name="Shu S."/>
            <person name="Rokhsar D."/>
            <person name="Schmutz J."/>
            <person name="Weigel D."/>
            <person name="Wright S.I."/>
        </authorList>
    </citation>
    <scope>NUCLEOTIDE SEQUENCE [LARGE SCALE GENOMIC DNA]</scope>
    <source>
        <strain evidence="2">cv. Monte Gargano</strain>
    </source>
</reference>
<evidence type="ECO:0000313" key="1">
    <source>
        <dbReference type="EMBL" id="EOA17629.1"/>
    </source>
</evidence>
<organism evidence="1 2">
    <name type="scientific">Capsella rubella</name>
    <dbReference type="NCBI Taxonomy" id="81985"/>
    <lineage>
        <taxon>Eukaryota</taxon>
        <taxon>Viridiplantae</taxon>
        <taxon>Streptophyta</taxon>
        <taxon>Embryophyta</taxon>
        <taxon>Tracheophyta</taxon>
        <taxon>Spermatophyta</taxon>
        <taxon>Magnoliopsida</taxon>
        <taxon>eudicotyledons</taxon>
        <taxon>Gunneridae</taxon>
        <taxon>Pentapetalae</taxon>
        <taxon>rosids</taxon>
        <taxon>malvids</taxon>
        <taxon>Brassicales</taxon>
        <taxon>Brassicaceae</taxon>
        <taxon>Camelineae</taxon>
        <taxon>Capsella</taxon>
    </lineage>
</organism>